<feature type="transmembrane region" description="Helical" evidence="1">
    <location>
        <begin position="89"/>
        <end position="110"/>
    </location>
</feature>
<evidence type="ECO:0000313" key="3">
    <source>
        <dbReference type="Proteomes" id="UP001156102"/>
    </source>
</evidence>
<keyword evidence="3" id="KW-1185">Reference proteome</keyword>
<keyword evidence="1" id="KW-0472">Membrane</keyword>
<gene>
    <name evidence="2" type="ORF">NK662_22575</name>
</gene>
<dbReference type="InterPro" id="IPR039672">
    <property type="entry name" value="MFS_2"/>
</dbReference>
<feature type="transmembrane region" description="Helical" evidence="1">
    <location>
        <begin position="21"/>
        <end position="42"/>
    </location>
</feature>
<dbReference type="GO" id="GO:0008643">
    <property type="term" value="P:carbohydrate transport"/>
    <property type="evidence" value="ECO:0007669"/>
    <property type="project" value="InterPro"/>
</dbReference>
<dbReference type="RefSeq" id="WP_254761235.1">
    <property type="nucleotide sequence ID" value="NZ_JANCLT010000023.1"/>
</dbReference>
<evidence type="ECO:0000313" key="2">
    <source>
        <dbReference type="EMBL" id="MCP8971307.1"/>
    </source>
</evidence>
<dbReference type="InterPro" id="IPR001927">
    <property type="entry name" value="Na/Gal_symport"/>
</dbReference>
<dbReference type="PANTHER" id="PTHR11328:SF24">
    <property type="entry name" value="MAJOR FACILITATOR SUPERFAMILY (MFS) PROFILE DOMAIN-CONTAINING PROTEIN"/>
    <property type="match status" value="1"/>
</dbReference>
<feature type="transmembrane region" description="Helical" evidence="1">
    <location>
        <begin position="116"/>
        <end position="136"/>
    </location>
</feature>
<keyword evidence="1" id="KW-0812">Transmembrane</keyword>
<dbReference type="SUPFAM" id="SSF103473">
    <property type="entry name" value="MFS general substrate transporter"/>
    <property type="match status" value="1"/>
</dbReference>
<feature type="transmembrane region" description="Helical" evidence="1">
    <location>
        <begin position="191"/>
        <end position="211"/>
    </location>
</feature>
<feature type="transmembrane region" description="Helical" evidence="1">
    <location>
        <begin position="304"/>
        <end position="322"/>
    </location>
</feature>
<feature type="transmembrane region" description="Helical" evidence="1">
    <location>
        <begin position="270"/>
        <end position="292"/>
    </location>
</feature>
<organism evidence="2 3">
    <name type="scientific">Ectobacillus ponti</name>
    <dbReference type="NCBI Taxonomy" id="2961894"/>
    <lineage>
        <taxon>Bacteria</taxon>
        <taxon>Bacillati</taxon>
        <taxon>Bacillota</taxon>
        <taxon>Bacilli</taxon>
        <taxon>Bacillales</taxon>
        <taxon>Bacillaceae</taxon>
        <taxon>Ectobacillus</taxon>
    </lineage>
</organism>
<dbReference type="NCBIfam" id="TIGR00792">
    <property type="entry name" value="gph"/>
    <property type="match status" value="1"/>
</dbReference>
<dbReference type="AlphaFoldDB" id="A0AA42BRT2"/>
<feature type="transmembrane region" description="Helical" evidence="1">
    <location>
        <begin position="239"/>
        <end position="264"/>
    </location>
</feature>
<feature type="transmembrane region" description="Helical" evidence="1">
    <location>
        <begin position="157"/>
        <end position="179"/>
    </location>
</feature>
<comment type="caution">
    <text evidence="2">The sequence shown here is derived from an EMBL/GenBank/DDBJ whole genome shotgun (WGS) entry which is preliminary data.</text>
</comment>
<reference evidence="2" key="1">
    <citation type="submission" date="2022-07" db="EMBL/GenBank/DDBJ databases">
        <authorList>
            <person name="Li W.-J."/>
            <person name="Deng Q.-Q."/>
        </authorList>
    </citation>
    <scope>NUCLEOTIDE SEQUENCE</scope>
    <source>
        <strain evidence="2">SYSU M60031</strain>
    </source>
</reference>
<dbReference type="Gene3D" id="1.20.1250.20">
    <property type="entry name" value="MFS general substrate transporter like domains"/>
    <property type="match status" value="2"/>
</dbReference>
<dbReference type="PANTHER" id="PTHR11328">
    <property type="entry name" value="MAJOR FACILITATOR SUPERFAMILY DOMAIN-CONTAINING PROTEIN"/>
    <property type="match status" value="1"/>
</dbReference>
<dbReference type="GO" id="GO:0005886">
    <property type="term" value="C:plasma membrane"/>
    <property type="evidence" value="ECO:0007669"/>
    <property type="project" value="TreeGrafter"/>
</dbReference>
<dbReference type="CDD" id="cd17332">
    <property type="entry name" value="MFS_MelB_like"/>
    <property type="match status" value="1"/>
</dbReference>
<name>A0AA42BRT2_9BACI</name>
<dbReference type="GO" id="GO:0015293">
    <property type="term" value="F:symporter activity"/>
    <property type="evidence" value="ECO:0007669"/>
    <property type="project" value="InterPro"/>
</dbReference>
<dbReference type="Proteomes" id="UP001156102">
    <property type="component" value="Unassembled WGS sequence"/>
</dbReference>
<dbReference type="Pfam" id="PF13347">
    <property type="entry name" value="MFS_2"/>
    <property type="match status" value="1"/>
</dbReference>
<dbReference type="EMBL" id="JANCLT010000023">
    <property type="protein sequence ID" value="MCP8971307.1"/>
    <property type="molecule type" value="Genomic_DNA"/>
</dbReference>
<keyword evidence="1" id="KW-1133">Transmembrane helix</keyword>
<dbReference type="InterPro" id="IPR036259">
    <property type="entry name" value="MFS_trans_sf"/>
</dbReference>
<sequence>MKKQSFQRNKPFGMRDQIGYMMGDIGNDFFFMLVASFLMVYYTDVLRISAAAAGAIFFVARLWDAAADVTWGRFLDVRKPGPGGKFRPWILRMAMPLVISGVFLFVKLPGRSEEFYLGYAFLTYLIWGTLYSTVNIPYGSMASVITDQPAERATLSVYRTMGATLSAFLITAVGPLVLFVDNAADARRFTAAAIVCAVLSLASYTACYFLSTERVAPIASKQPASFKSTLQGVAKNRPLLSLLAASLLFMLCSLLLGAVNVYLFKDYFHNARVLSVLGLLQTVILLFAIPVAEPLVRRFGKKETAAAGLLLAAGVYMLLYTLPHLTAAQFLSLLAFGMLGSAFFQLMVWAFVTDAIDYQEYISGLREEGTVYAIYSFSRKVGQALAGGLGGYAIAAAGYRAGAERQTETVLEGIRTLATLVPALIFLFIFLILVFLYPLGREHLKRLAEDLQKQRKHL</sequence>
<evidence type="ECO:0000256" key="1">
    <source>
        <dbReference type="SAM" id="Phobius"/>
    </source>
</evidence>
<feature type="transmembrane region" description="Helical" evidence="1">
    <location>
        <begin position="414"/>
        <end position="437"/>
    </location>
</feature>
<feature type="transmembrane region" description="Helical" evidence="1">
    <location>
        <begin position="328"/>
        <end position="352"/>
    </location>
</feature>
<proteinExistence type="predicted"/>
<protein>
    <submittedName>
        <fullName evidence="2">Glycoside-pentoside-hexuronide (GPH):cation symporter</fullName>
    </submittedName>
</protein>
<dbReference type="GO" id="GO:0006814">
    <property type="term" value="P:sodium ion transport"/>
    <property type="evidence" value="ECO:0007669"/>
    <property type="project" value="InterPro"/>
</dbReference>
<feature type="transmembrane region" description="Helical" evidence="1">
    <location>
        <begin position="384"/>
        <end position="402"/>
    </location>
</feature>
<accession>A0AA42BRT2</accession>